<name>A0A2P2M8F6_RHIMU</name>
<dbReference type="AlphaFoldDB" id="A0A2P2M8F6"/>
<reference evidence="1" key="1">
    <citation type="submission" date="2018-02" db="EMBL/GenBank/DDBJ databases">
        <title>Rhizophora mucronata_Transcriptome.</title>
        <authorList>
            <person name="Meera S.P."/>
            <person name="Sreeshan A."/>
            <person name="Augustine A."/>
        </authorList>
    </citation>
    <scope>NUCLEOTIDE SEQUENCE</scope>
    <source>
        <tissue evidence="1">Leaf</tissue>
    </source>
</reference>
<dbReference type="EMBL" id="GGEC01045971">
    <property type="protein sequence ID" value="MBX26455.1"/>
    <property type="molecule type" value="Transcribed_RNA"/>
</dbReference>
<accession>A0A2P2M8F6</accession>
<sequence>MVSRSKICKSFKRVLFASWPPKITTVVPTRVAD</sequence>
<protein>
    <submittedName>
        <fullName evidence="1">Uncharacterized protein</fullName>
    </submittedName>
</protein>
<evidence type="ECO:0000313" key="1">
    <source>
        <dbReference type="EMBL" id="MBX26455.1"/>
    </source>
</evidence>
<organism evidence="1">
    <name type="scientific">Rhizophora mucronata</name>
    <name type="common">Asiatic mangrove</name>
    <dbReference type="NCBI Taxonomy" id="61149"/>
    <lineage>
        <taxon>Eukaryota</taxon>
        <taxon>Viridiplantae</taxon>
        <taxon>Streptophyta</taxon>
        <taxon>Embryophyta</taxon>
        <taxon>Tracheophyta</taxon>
        <taxon>Spermatophyta</taxon>
        <taxon>Magnoliopsida</taxon>
        <taxon>eudicotyledons</taxon>
        <taxon>Gunneridae</taxon>
        <taxon>Pentapetalae</taxon>
        <taxon>rosids</taxon>
        <taxon>fabids</taxon>
        <taxon>Malpighiales</taxon>
        <taxon>Rhizophoraceae</taxon>
        <taxon>Rhizophora</taxon>
    </lineage>
</organism>
<proteinExistence type="predicted"/>